<organism evidence="1">
    <name type="scientific">Arundo donax</name>
    <name type="common">Giant reed</name>
    <name type="synonym">Donax arundinaceus</name>
    <dbReference type="NCBI Taxonomy" id="35708"/>
    <lineage>
        <taxon>Eukaryota</taxon>
        <taxon>Viridiplantae</taxon>
        <taxon>Streptophyta</taxon>
        <taxon>Embryophyta</taxon>
        <taxon>Tracheophyta</taxon>
        <taxon>Spermatophyta</taxon>
        <taxon>Magnoliopsida</taxon>
        <taxon>Liliopsida</taxon>
        <taxon>Poales</taxon>
        <taxon>Poaceae</taxon>
        <taxon>PACMAD clade</taxon>
        <taxon>Arundinoideae</taxon>
        <taxon>Arundineae</taxon>
        <taxon>Arundo</taxon>
    </lineage>
</organism>
<dbReference type="AlphaFoldDB" id="A0A0A9E4H5"/>
<protein>
    <submittedName>
        <fullName evidence="1">Uncharacterized protein</fullName>
    </submittedName>
</protein>
<evidence type="ECO:0000313" key="1">
    <source>
        <dbReference type="EMBL" id="JAD92800.1"/>
    </source>
</evidence>
<proteinExistence type="predicted"/>
<accession>A0A0A9E4H5</accession>
<sequence length="59" mass="6399">MNFLNGGSTDLDILGCFPNMERTVSFGLTLKLLGCLSYMSLTSHVNSVTNTISNKLNKS</sequence>
<name>A0A0A9E4H5_ARUDO</name>
<dbReference type="EMBL" id="GBRH01205095">
    <property type="protein sequence ID" value="JAD92800.1"/>
    <property type="molecule type" value="Transcribed_RNA"/>
</dbReference>
<reference evidence="1" key="1">
    <citation type="submission" date="2014-09" db="EMBL/GenBank/DDBJ databases">
        <authorList>
            <person name="Magalhaes I.L.F."/>
            <person name="Oliveira U."/>
            <person name="Santos F.R."/>
            <person name="Vidigal T.H.D.A."/>
            <person name="Brescovit A.D."/>
            <person name="Santos A.J."/>
        </authorList>
    </citation>
    <scope>NUCLEOTIDE SEQUENCE</scope>
    <source>
        <tissue evidence="1">Shoot tissue taken approximately 20 cm above the soil surface</tissue>
    </source>
</reference>
<reference evidence="1" key="2">
    <citation type="journal article" date="2015" name="Data Brief">
        <title>Shoot transcriptome of the giant reed, Arundo donax.</title>
        <authorList>
            <person name="Barrero R.A."/>
            <person name="Guerrero F.D."/>
            <person name="Moolhuijzen P."/>
            <person name="Goolsby J.A."/>
            <person name="Tidwell J."/>
            <person name="Bellgard S.E."/>
            <person name="Bellgard M.I."/>
        </authorList>
    </citation>
    <scope>NUCLEOTIDE SEQUENCE</scope>
    <source>
        <tissue evidence="1">Shoot tissue taken approximately 20 cm above the soil surface</tissue>
    </source>
</reference>